<evidence type="ECO:0000256" key="12">
    <source>
        <dbReference type="ARBA" id="ARBA00032637"/>
    </source>
</evidence>
<evidence type="ECO:0000256" key="6">
    <source>
        <dbReference type="ARBA" id="ARBA00022490"/>
    </source>
</evidence>
<sequence length="813" mass="93587">MESLPVIQHEHVENSSAVMCAEKLNTLRLQRVQLTLPEYQYQLFLLIPYFLQVNHNQLPGYSDALTPSGICQFSFNAAIKHACQIADIEYFPIVSAQPYAFEGVYAMGSSSSFGQNLNSDVDIWLVHQKSLNNADLRLITNKTARLTAWFAQFDFEVNFYLIHPNQFQECGLYDNCQPLGEEHSGSAQHWLLLEEFYRTHIRLAGKSVAWWPDAQGDNLLFLGTLDNIPASEYFGASLWQLYKGLNKPHKALLKVLLLEVYASDYPQKHMITDTIWQYCLAGNFSDDNDAYLILYQRIEAYLLSRREVRRLEIVRRCFYLKCGIALSDPQLVQNDWRAKKLTQLTLDWRWPSSLLTTLDNANNWHSGQLQWFNQQLNELLLTSYKNLLQFASKHELSDRMRVEELGLLARKLHGFFNDDPHILPTLNPLWSQGVNEPVLSVWYSKKKSQYQLFREITSAKQLIGQQALFVGKTVVDVVAWAVMNGLVTPKTRWFGIERSKAYATKLAHLGNALLPHVHHCFEVTKRHLCQSWFYQQVIVVANMDDDPTVAWNGQEIMVDYMNGDILSLGRDKQNMLSSIDIISLNSWGEWHCHRFEGEMALLDAISFLVLGLKRANDQSHISVVSCSAKLSKQISDQLTQLLNLCYQTIQSVTDSQTLLIELNLADKKYGLHFNSLGMVYKPLIAQKAVFHYNHPRLVTHLPRQELNNEPFATVPTIIQRYISHGAKQFFLRQLKQKLEVILVDENNNLSHTVLDKMTITQLVSQQSMHFVKNSHQHQQAFFNMPQFFHLVRKDGVLLVEPFGVTEDEMGSAF</sequence>
<evidence type="ECO:0000256" key="2">
    <source>
        <dbReference type="ARBA" id="ARBA00004496"/>
    </source>
</evidence>
<name>A0A9X2WP98_9GAMM</name>
<organism evidence="15 16">
    <name type="scientific">Shewanella holmiensis</name>
    <dbReference type="NCBI Taxonomy" id="2952222"/>
    <lineage>
        <taxon>Bacteria</taxon>
        <taxon>Pseudomonadati</taxon>
        <taxon>Pseudomonadota</taxon>
        <taxon>Gammaproteobacteria</taxon>
        <taxon>Alteromonadales</taxon>
        <taxon>Shewanellaceae</taxon>
        <taxon>Shewanella</taxon>
    </lineage>
</organism>
<evidence type="ECO:0000256" key="11">
    <source>
        <dbReference type="ARBA" id="ARBA00032597"/>
    </source>
</evidence>
<dbReference type="GO" id="GO:0004016">
    <property type="term" value="F:adenylate cyclase activity"/>
    <property type="evidence" value="ECO:0007669"/>
    <property type="project" value="UniProtKB-EC"/>
</dbReference>
<keyword evidence="16" id="KW-1185">Reference proteome</keyword>
<feature type="domain" description="Adenylate cyclase class-I N-terminal" evidence="14">
    <location>
        <begin position="20"/>
        <end position="211"/>
    </location>
</feature>
<dbReference type="EMBL" id="JAMTCD010000022">
    <property type="protein sequence ID" value="MCT7943086.1"/>
    <property type="molecule type" value="Genomic_DNA"/>
</dbReference>
<dbReference type="PANTHER" id="PTHR38760:SF1">
    <property type="entry name" value="ADENYLATE CYCLASE"/>
    <property type="match status" value="1"/>
</dbReference>
<dbReference type="RefSeq" id="WP_261299430.1">
    <property type="nucleotide sequence ID" value="NZ_JAMTCD010000022.1"/>
</dbReference>
<evidence type="ECO:0000313" key="15">
    <source>
        <dbReference type="EMBL" id="MCT7943086.1"/>
    </source>
</evidence>
<dbReference type="GO" id="GO:0005524">
    <property type="term" value="F:ATP binding"/>
    <property type="evidence" value="ECO:0007669"/>
    <property type="project" value="UniProtKB-KW"/>
</dbReference>
<comment type="subcellular location">
    <subcellularLocation>
        <location evidence="2">Cytoplasm</location>
    </subcellularLocation>
</comment>
<evidence type="ECO:0000256" key="9">
    <source>
        <dbReference type="ARBA" id="ARBA00022998"/>
    </source>
</evidence>
<dbReference type="Proteomes" id="UP001155546">
    <property type="component" value="Unassembled WGS sequence"/>
</dbReference>
<comment type="catalytic activity">
    <reaction evidence="1">
        <text>ATP = 3',5'-cyclic AMP + diphosphate</text>
        <dbReference type="Rhea" id="RHEA:15389"/>
        <dbReference type="ChEBI" id="CHEBI:30616"/>
        <dbReference type="ChEBI" id="CHEBI:33019"/>
        <dbReference type="ChEBI" id="CHEBI:58165"/>
        <dbReference type="EC" id="4.6.1.1"/>
    </reaction>
</comment>
<evidence type="ECO:0000256" key="3">
    <source>
        <dbReference type="ARBA" id="ARBA00007901"/>
    </source>
</evidence>
<dbReference type="InterPro" id="IPR000274">
    <property type="entry name" value="Adenylate_cyclase_1"/>
</dbReference>
<comment type="similarity">
    <text evidence="3 13">Belongs to the adenylyl cyclase class-1 family.</text>
</comment>
<dbReference type="EC" id="4.6.1.1" evidence="4"/>
<evidence type="ECO:0000259" key="14">
    <source>
        <dbReference type="Pfam" id="PF12633"/>
    </source>
</evidence>
<dbReference type="Pfam" id="PF01295">
    <property type="entry name" value="Adenylate_cycl"/>
    <property type="match status" value="1"/>
</dbReference>
<keyword evidence="9" id="KW-0115">cAMP biosynthesis</keyword>
<evidence type="ECO:0000256" key="5">
    <source>
        <dbReference type="ARBA" id="ARBA00021420"/>
    </source>
</evidence>
<dbReference type="InterPro" id="IPR024685">
    <property type="entry name" value="Adenylate_cyclase_1_N"/>
</dbReference>
<dbReference type="GO" id="GO:0005737">
    <property type="term" value="C:cytoplasm"/>
    <property type="evidence" value="ECO:0007669"/>
    <property type="project" value="UniProtKB-SubCell"/>
</dbReference>
<gene>
    <name evidence="15" type="ORF">NE535_15005</name>
</gene>
<keyword evidence="7" id="KW-0547">Nucleotide-binding</keyword>
<protein>
    <recommendedName>
        <fullName evidence="5">Adenylate cyclase</fullName>
        <ecNumber evidence="4">4.6.1.1</ecNumber>
    </recommendedName>
    <alternativeName>
        <fullName evidence="11">ATP pyrophosphate-lyase</fullName>
    </alternativeName>
    <alternativeName>
        <fullName evidence="12">Adenylyl cyclase</fullName>
    </alternativeName>
</protein>
<evidence type="ECO:0000256" key="4">
    <source>
        <dbReference type="ARBA" id="ARBA00012201"/>
    </source>
</evidence>
<dbReference type="PANTHER" id="PTHR38760">
    <property type="entry name" value="ADENYLATE CYCLASE"/>
    <property type="match status" value="1"/>
</dbReference>
<dbReference type="GO" id="GO:0006171">
    <property type="term" value="P:cAMP biosynthetic process"/>
    <property type="evidence" value="ECO:0007669"/>
    <property type="project" value="UniProtKB-KW"/>
</dbReference>
<evidence type="ECO:0000256" key="1">
    <source>
        <dbReference type="ARBA" id="ARBA00001593"/>
    </source>
</evidence>
<evidence type="ECO:0000256" key="10">
    <source>
        <dbReference type="ARBA" id="ARBA00023239"/>
    </source>
</evidence>
<keyword evidence="8" id="KW-0067">ATP-binding</keyword>
<comment type="caution">
    <text evidence="15">The sequence shown here is derived from an EMBL/GenBank/DDBJ whole genome shotgun (WGS) entry which is preliminary data.</text>
</comment>
<dbReference type="PIRSF" id="PIRSF001444">
    <property type="entry name" value="Adenylate_cycl"/>
    <property type="match status" value="1"/>
</dbReference>
<dbReference type="Pfam" id="PF12633">
    <property type="entry name" value="Adenyl_cycl_N"/>
    <property type="match status" value="1"/>
</dbReference>
<dbReference type="InterPro" id="IPR024686">
    <property type="entry name" value="Adenylate_cyclase_1_CS"/>
</dbReference>
<keyword evidence="10 15" id="KW-0456">Lyase</keyword>
<proteinExistence type="inferred from homology"/>
<evidence type="ECO:0000256" key="8">
    <source>
        <dbReference type="ARBA" id="ARBA00022840"/>
    </source>
</evidence>
<evidence type="ECO:0000256" key="13">
    <source>
        <dbReference type="RuleBase" id="RU004184"/>
    </source>
</evidence>
<keyword evidence="6" id="KW-0963">Cytoplasm</keyword>
<dbReference type="NCBIfam" id="NF006980">
    <property type="entry name" value="PRK09450.1-5"/>
    <property type="match status" value="1"/>
</dbReference>
<evidence type="ECO:0000256" key="7">
    <source>
        <dbReference type="ARBA" id="ARBA00022741"/>
    </source>
</evidence>
<dbReference type="AlphaFoldDB" id="A0A9X2WP98"/>
<dbReference type="PROSITE" id="PS01092">
    <property type="entry name" value="ADENYLATE_CYCLASE_1_1"/>
    <property type="match status" value="1"/>
</dbReference>
<evidence type="ECO:0000313" key="16">
    <source>
        <dbReference type="Proteomes" id="UP001155546"/>
    </source>
</evidence>
<reference evidence="15" key="1">
    <citation type="journal article" date="2023" name="Int. J. Syst. Evol. Microbiol.">
        <title>&lt;i&gt;Shewanella septentrionalis&lt;/i&gt; sp. nov. and &lt;i&gt;Shewanella holmiensis&lt;/i&gt; sp. nov., isolated from Baltic Sea water and sediments.</title>
        <authorList>
            <person name="Martin-Rodriguez A.J."/>
            <person name="Thorell K."/>
            <person name="Joffre E."/>
            <person name="Jensie-Markopoulos S."/>
            <person name="Moore E.R.B."/>
            <person name="Sjoling A."/>
        </authorList>
    </citation>
    <scope>NUCLEOTIDE SEQUENCE</scope>
    <source>
        <strain evidence="15">SP1S2-7</strain>
    </source>
</reference>
<accession>A0A9X2WP98</accession>